<feature type="region of interest" description="Disordered" evidence="1">
    <location>
        <begin position="52"/>
        <end position="89"/>
    </location>
</feature>
<dbReference type="Gene3D" id="6.10.20.150">
    <property type="match status" value="1"/>
</dbReference>
<protein>
    <submittedName>
        <fullName evidence="2">Uncharacterized protein</fullName>
    </submittedName>
</protein>
<feature type="compositionally biased region" description="Acidic residues" evidence="1">
    <location>
        <begin position="80"/>
        <end position="89"/>
    </location>
</feature>
<accession>A0A1B7T9E3</accession>
<reference evidence="3" key="1">
    <citation type="journal article" date="2016" name="Proc. Natl. Acad. Sci. U.S.A.">
        <title>Comparative genomics of biotechnologically important yeasts.</title>
        <authorList>
            <person name="Riley R."/>
            <person name="Haridas S."/>
            <person name="Wolfe K.H."/>
            <person name="Lopes M.R."/>
            <person name="Hittinger C.T."/>
            <person name="Goeker M."/>
            <person name="Salamov A.A."/>
            <person name="Wisecaver J.H."/>
            <person name="Long T.M."/>
            <person name="Calvey C.H."/>
            <person name="Aerts A.L."/>
            <person name="Barry K.W."/>
            <person name="Choi C."/>
            <person name="Clum A."/>
            <person name="Coughlan A.Y."/>
            <person name="Deshpande S."/>
            <person name="Douglass A.P."/>
            <person name="Hanson S.J."/>
            <person name="Klenk H.-P."/>
            <person name="LaButti K.M."/>
            <person name="Lapidus A."/>
            <person name="Lindquist E.A."/>
            <person name="Lipzen A.M."/>
            <person name="Meier-Kolthoff J.P."/>
            <person name="Ohm R.A."/>
            <person name="Otillar R.P."/>
            <person name="Pangilinan J.L."/>
            <person name="Peng Y."/>
            <person name="Rokas A."/>
            <person name="Rosa C.A."/>
            <person name="Scheuner C."/>
            <person name="Sibirny A.A."/>
            <person name="Slot J.C."/>
            <person name="Stielow J.B."/>
            <person name="Sun H."/>
            <person name="Kurtzman C.P."/>
            <person name="Blackwell M."/>
            <person name="Grigoriev I.V."/>
            <person name="Jeffries T.W."/>
        </authorList>
    </citation>
    <scope>NUCLEOTIDE SEQUENCE [LARGE SCALE GENOMIC DNA]</scope>
    <source>
        <strain evidence="3">NRRL Y-1626</strain>
    </source>
</reference>
<sequence>MENDEEEIPEEDPVPFICERHFAEAMKTAKASVSEAELRRYEAYRVKYSTSSIAPSSNFGTAAASSATASSGTAAFNEEAGADEDDDLY</sequence>
<dbReference type="EMBL" id="LXPE01000134">
    <property type="protein sequence ID" value="OBA25351.1"/>
    <property type="molecule type" value="Genomic_DNA"/>
</dbReference>
<evidence type="ECO:0000256" key="1">
    <source>
        <dbReference type="SAM" id="MobiDB-lite"/>
    </source>
</evidence>
<gene>
    <name evidence="2" type="ORF">HANVADRAFT_53974</name>
</gene>
<evidence type="ECO:0000313" key="3">
    <source>
        <dbReference type="Proteomes" id="UP000092321"/>
    </source>
</evidence>
<dbReference type="AlphaFoldDB" id="A0A1B7T9E3"/>
<organism evidence="2 3">
    <name type="scientific">Hanseniaspora valbyensis NRRL Y-1626</name>
    <dbReference type="NCBI Taxonomy" id="766949"/>
    <lineage>
        <taxon>Eukaryota</taxon>
        <taxon>Fungi</taxon>
        <taxon>Dikarya</taxon>
        <taxon>Ascomycota</taxon>
        <taxon>Saccharomycotina</taxon>
        <taxon>Saccharomycetes</taxon>
        <taxon>Saccharomycodales</taxon>
        <taxon>Saccharomycodaceae</taxon>
        <taxon>Hanseniaspora</taxon>
    </lineage>
</organism>
<name>A0A1B7T9E3_9ASCO</name>
<evidence type="ECO:0000313" key="2">
    <source>
        <dbReference type="EMBL" id="OBA25351.1"/>
    </source>
</evidence>
<comment type="caution">
    <text evidence="2">The sequence shown here is derived from an EMBL/GenBank/DDBJ whole genome shotgun (WGS) entry which is preliminary data.</text>
</comment>
<keyword evidence="3" id="KW-1185">Reference proteome</keyword>
<dbReference type="Proteomes" id="UP000092321">
    <property type="component" value="Unassembled WGS sequence"/>
</dbReference>
<feature type="compositionally biased region" description="Low complexity" evidence="1">
    <location>
        <begin position="56"/>
        <end position="77"/>
    </location>
</feature>
<proteinExistence type="predicted"/>
<dbReference type="OrthoDB" id="27435at2759"/>
<feature type="non-terminal residue" evidence="2">
    <location>
        <position position="89"/>
    </location>
</feature>